<dbReference type="InterPro" id="IPR006274">
    <property type="entry name" value="CarbamoylP_synth_ssu"/>
</dbReference>
<dbReference type="PANTHER" id="PTHR43418">
    <property type="entry name" value="MULTIFUNCTIONAL TRYPTOPHAN BIOSYNTHESIS PROTEIN-RELATED"/>
    <property type="match status" value="1"/>
</dbReference>
<gene>
    <name evidence="8 10" type="primary">carA</name>
    <name evidence="10" type="ORF">CleRT_11820</name>
</gene>
<keyword evidence="4 8" id="KW-0547">Nucleotide-binding</keyword>
<dbReference type="InterPro" id="IPR035686">
    <property type="entry name" value="CPSase_GATase1"/>
</dbReference>
<proteinExistence type="inferred from homology"/>
<dbReference type="InterPro" id="IPR029062">
    <property type="entry name" value="Class_I_gatase-like"/>
</dbReference>
<evidence type="ECO:0000256" key="1">
    <source>
        <dbReference type="ARBA" id="ARBA00005077"/>
    </source>
</evidence>
<dbReference type="Pfam" id="PF00117">
    <property type="entry name" value="GATase"/>
    <property type="match status" value="1"/>
</dbReference>
<sequence>MSDLNPLNGRKPAILSLADGSLFFGYAIGAEGQTVGEVIFNTTLTSYQEILTDPSYAEQIITLTYPHIGNVGVNADDQESHRIWAAGLIIRELSPIASNWRAEQSLENYLKSDGIVAIAGIDTRRLVRLIREQGVLNGCIIAGEDVDADQALACARAYPGLKGKDLAQTASTRRMQTWVERTLALEGSQKIAQKNNYHVVVYDYGLKRQILRLLVDHGCSVTVVPAQTPIKEVLNLNPSGIVLSNGPGDPAACDYAITAIQEILENGIPLLGICFGFQLLALACGGQTEKMKFGHHGANHSVQNSTTGRVYITSQNHSFAVNEKNLPDTLRVTHRSLFDGTLQGISHKTKPAIAFQGHPEASPGPQDMRGIFKEFVELISERGQ</sequence>
<accession>A0ABM5UV00</accession>
<dbReference type="InterPro" id="IPR017926">
    <property type="entry name" value="GATASE"/>
</dbReference>
<feature type="active site" description="Nucleophile" evidence="8">
    <location>
        <position position="274"/>
    </location>
</feature>
<feature type="binding site" evidence="8">
    <location>
        <position position="275"/>
    </location>
    <ligand>
        <name>L-glutamine</name>
        <dbReference type="ChEBI" id="CHEBI:58359"/>
    </ligand>
</feature>
<dbReference type="InterPro" id="IPR050472">
    <property type="entry name" value="Anth_synth/Amidotransfase"/>
</dbReference>
<dbReference type="Gene3D" id="3.40.50.880">
    <property type="match status" value="1"/>
</dbReference>
<comment type="function">
    <text evidence="8">Small subunit of the glutamine-dependent carbamoyl phosphate synthetase (CPSase). CPSase catalyzes the formation of carbamoyl phosphate from the ammonia moiety of glutamine, carbonate, and phosphate donated by ATP, constituting the first step of 2 biosynthetic pathways, one leading to arginine and/or urea and the other to pyrimidine nucleotides. The small subunit (glutamine amidotransferase) binds and cleaves glutamine to supply the large subunit with the substrate ammonia.</text>
</comment>
<comment type="catalytic activity">
    <reaction evidence="7 8">
        <text>hydrogencarbonate + L-glutamine + 2 ATP + H2O = carbamoyl phosphate + L-glutamate + 2 ADP + phosphate + 2 H(+)</text>
        <dbReference type="Rhea" id="RHEA:18633"/>
        <dbReference type="ChEBI" id="CHEBI:15377"/>
        <dbReference type="ChEBI" id="CHEBI:15378"/>
        <dbReference type="ChEBI" id="CHEBI:17544"/>
        <dbReference type="ChEBI" id="CHEBI:29985"/>
        <dbReference type="ChEBI" id="CHEBI:30616"/>
        <dbReference type="ChEBI" id="CHEBI:43474"/>
        <dbReference type="ChEBI" id="CHEBI:58228"/>
        <dbReference type="ChEBI" id="CHEBI:58359"/>
        <dbReference type="ChEBI" id="CHEBI:456216"/>
        <dbReference type="EC" id="6.3.5.5"/>
    </reaction>
</comment>
<feature type="active site" evidence="8">
    <location>
        <position position="358"/>
    </location>
</feature>
<evidence type="ECO:0000313" key="11">
    <source>
        <dbReference type="Proteomes" id="UP000063965"/>
    </source>
</evidence>
<dbReference type="InterPro" id="IPR036480">
    <property type="entry name" value="CarbP_synth_ssu_N_sf"/>
</dbReference>
<dbReference type="EC" id="6.3.5.5" evidence="8"/>
<keyword evidence="8" id="KW-0028">Amino-acid biosynthesis</keyword>
<evidence type="ECO:0000256" key="4">
    <source>
        <dbReference type="ARBA" id="ARBA00022741"/>
    </source>
</evidence>
<comment type="pathway">
    <text evidence="8">Pyrimidine metabolism; UMP biosynthesis via de novo pathway; (S)-dihydroorotate from bicarbonate: step 1/3.</text>
</comment>
<evidence type="ECO:0000256" key="8">
    <source>
        <dbReference type="HAMAP-Rule" id="MF_01209"/>
    </source>
</evidence>
<keyword evidence="8" id="KW-0055">Arginine biosynthesis</keyword>
<feature type="active site" evidence="8">
    <location>
        <position position="360"/>
    </location>
</feature>
<dbReference type="InterPro" id="IPR002474">
    <property type="entry name" value="CarbamoylP_synth_ssu_N"/>
</dbReference>
<feature type="binding site" evidence="8">
    <location>
        <position position="248"/>
    </location>
    <ligand>
        <name>L-glutamine</name>
        <dbReference type="ChEBI" id="CHEBI:58359"/>
    </ligand>
</feature>
<keyword evidence="3 8" id="KW-0436">Ligase</keyword>
<dbReference type="CDD" id="cd01744">
    <property type="entry name" value="GATase1_CPSase"/>
    <property type="match status" value="1"/>
</dbReference>
<organism evidence="10 11">
    <name type="scientific">Candidatus Coxiella mudrowiae</name>
    <dbReference type="NCBI Taxonomy" id="2054173"/>
    <lineage>
        <taxon>Bacteria</taxon>
        <taxon>Pseudomonadati</taxon>
        <taxon>Pseudomonadota</taxon>
        <taxon>Gammaproteobacteria</taxon>
        <taxon>Legionellales</taxon>
        <taxon>Coxiellaceae</taxon>
        <taxon>Coxiella</taxon>
    </lineage>
</organism>
<feature type="domain" description="Carbamoyl-phosphate synthase small subunit N-terminal" evidence="9">
    <location>
        <begin position="11"/>
        <end position="141"/>
    </location>
</feature>
<evidence type="ECO:0000313" key="10">
    <source>
        <dbReference type="EMBL" id="AKQ33807.1"/>
    </source>
</evidence>
<dbReference type="PRINTS" id="PR00097">
    <property type="entry name" value="ANTSNTHASEII"/>
</dbReference>
<feature type="binding site" evidence="8">
    <location>
        <position position="278"/>
    </location>
    <ligand>
        <name>L-glutamine</name>
        <dbReference type="ChEBI" id="CHEBI:58359"/>
    </ligand>
</feature>
<dbReference type="PRINTS" id="PR00099">
    <property type="entry name" value="CPSGATASE"/>
</dbReference>
<comment type="subunit">
    <text evidence="8">Composed of two chains; the small (or glutamine) chain promotes the hydrolysis of glutamine to ammonia, which is used by the large (or ammonia) chain to synthesize carbamoyl phosphate. Tetramer of heterodimers (alpha,beta)4.</text>
</comment>
<comment type="caution">
    <text evidence="8">Lacks conserved residue(s) required for the propagation of feature annotation.</text>
</comment>
<dbReference type="Proteomes" id="UP000063965">
    <property type="component" value="Chromosome"/>
</dbReference>
<comment type="pathway">
    <text evidence="1 8">Amino-acid biosynthesis; L-arginine biosynthesis; carbamoyl phosphate from bicarbonate: step 1/1.</text>
</comment>
<feature type="binding site" evidence="8">
    <location>
        <position position="319"/>
    </location>
    <ligand>
        <name>L-glutamine</name>
        <dbReference type="ChEBI" id="CHEBI:58359"/>
    </ligand>
</feature>
<name>A0ABM5UV00_9COXI</name>
<dbReference type="SUPFAM" id="SSF52021">
    <property type="entry name" value="Carbamoyl phosphate synthetase, small subunit N-terminal domain"/>
    <property type="match status" value="1"/>
</dbReference>
<dbReference type="Pfam" id="PF00988">
    <property type="entry name" value="CPSase_sm_chain"/>
    <property type="match status" value="1"/>
</dbReference>
<evidence type="ECO:0000256" key="2">
    <source>
        <dbReference type="ARBA" id="ARBA00007800"/>
    </source>
</evidence>
<keyword evidence="5 8" id="KW-0067">ATP-binding</keyword>
<dbReference type="HAMAP" id="MF_01209">
    <property type="entry name" value="CPSase_S_chain"/>
    <property type="match status" value="1"/>
</dbReference>
<keyword evidence="8" id="KW-0665">Pyrimidine biosynthesis</keyword>
<evidence type="ECO:0000256" key="3">
    <source>
        <dbReference type="ARBA" id="ARBA00022598"/>
    </source>
</evidence>
<feature type="region of interest" description="CPSase" evidence="8">
    <location>
        <begin position="1"/>
        <end position="197"/>
    </location>
</feature>
<comment type="similarity">
    <text evidence="2 8">Belongs to the CarA family.</text>
</comment>
<comment type="catalytic activity">
    <reaction evidence="8">
        <text>L-glutamine + H2O = L-glutamate + NH4(+)</text>
        <dbReference type="Rhea" id="RHEA:15889"/>
        <dbReference type="ChEBI" id="CHEBI:15377"/>
        <dbReference type="ChEBI" id="CHEBI:28938"/>
        <dbReference type="ChEBI" id="CHEBI:29985"/>
        <dbReference type="ChEBI" id="CHEBI:58359"/>
    </reaction>
</comment>
<evidence type="ECO:0000256" key="5">
    <source>
        <dbReference type="ARBA" id="ARBA00022840"/>
    </source>
</evidence>
<dbReference type="PROSITE" id="PS51273">
    <property type="entry name" value="GATASE_TYPE_1"/>
    <property type="match status" value="1"/>
</dbReference>
<evidence type="ECO:0000256" key="7">
    <source>
        <dbReference type="ARBA" id="ARBA00048816"/>
    </source>
</evidence>
<dbReference type="SUPFAM" id="SSF52317">
    <property type="entry name" value="Class I glutamine amidotransferase-like"/>
    <property type="match status" value="1"/>
</dbReference>
<dbReference type="NCBIfam" id="NF009475">
    <property type="entry name" value="PRK12838.1"/>
    <property type="match status" value="1"/>
</dbReference>
<dbReference type="SMART" id="SM01097">
    <property type="entry name" value="CPSase_sm_chain"/>
    <property type="match status" value="1"/>
</dbReference>
<feature type="binding site" evidence="8">
    <location>
        <position position="246"/>
    </location>
    <ligand>
        <name>L-glutamine</name>
        <dbReference type="ChEBI" id="CHEBI:58359"/>
    </ligand>
</feature>
<dbReference type="NCBIfam" id="TIGR01368">
    <property type="entry name" value="CPSaseIIsmall"/>
    <property type="match status" value="1"/>
</dbReference>
<dbReference type="PRINTS" id="PR00096">
    <property type="entry name" value="GATASE"/>
</dbReference>
<dbReference type="PANTHER" id="PTHR43418:SF7">
    <property type="entry name" value="CARBAMOYL-PHOSPHATE SYNTHASE SMALL CHAIN"/>
    <property type="match status" value="1"/>
</dbReference>
<keyword evidence="11" id="KW-1185">Reference proteome</keyword>
<dbReference type="RefSeq" id="WP_048875810.1">
    <property type="nucleotide sequence ID" value="NZ_CP011126.1"/>
</dbReference>
<feature type="binding site" evidence="8">
    <location>
        <position position="316"/>
    </location>
    <ligand>
        <name>L-glutamine</name>
        <dbReference type="ChEBI" id="CHEBI:58359"/>
    </ligand>
</feature>
<protein>
    <recommendedName>
        <fullName evidence="8">Carbamoyl phosphate synthase small chain</fullName>
        <ecNumber evidence="8">6.3.5.5</ecNumber>
    </recommendedName>
    <alternativeName>
        <fullName evidence="8">Carbamoyl phosphate synthetase glutamine chain</fullName>
    </alternativeName>
</protein>
<dbReference type="Gene3D" id="3.50.30.20">
    <property type="entry name" value="Carbamoyl-phosphate synthase small subunit, N-terminal domain"/>
    <property type="match status" value="1"/>
</dbReference>
<feature type="binding site" evidence="8">
    <location>
        <position position="55"/>
    </location>
    <ligand>
        <name>L-glutamine</name>
        <dbReference type="ChEBI" id="CHEBI:58359"/>
    </ligand>
</feature>
<reference evidence="10 11" key="1">
    <citation type="journal article" date="2015" name="Genome Biol. Evol.">
        <title>Distinctive Genome Reduction Rates Revealed by Genomic Analyses of Two Coxiella-Like Endosymbionts in Ticks.</title>
        <authorList>
            <person name="Gottlieb Y."/>
            <person name="Lalzar I."/>
            <person name="Klasson L."/>
        </authorList>
    </citation>
    <scope>NUCLEOTIDE SEQUENCE [LARGE SCALE GENOMIC DNA]</scope>
    <source>
        <strain evidence="10 11">CRt</strain>
    </source>
</reference>
<dbReference type="EMBL" id="CP011126">
    <property type="protein sequence ID" value="AKQ33807.1"/>
    <property type="molecule type" value="Genomic_DNA"/>
</dbReference>
<evidence type="ECO:0000259" key="9">
    <source>
        <dbReference type="SMART" id="SM01097"/>
    </source>
</evidence>
<keyword evidence="6 8" id="KW-0315">Glutamine amidotransferase</keyword>
<evidence type="ECO:0000256" key="6">
    <source>
        <dbReference type="ARBA" id="ARBA00022962"/>
    </source>
</evidence>